<keyword evidence="2" id="KW-1185">Reference proteome</keyword>
<dbReference type="AlphaFoldDB" id="A0A557R145"/>
<dbReference type="Proteomes" id="UP000319502">
    <property type="component" value="Unassembled WGS sequence"/>
</dbReference>
<name>A0A557R145_9RHOO</name>
<dbReference type="OrthoDB" id="5297048at2"/>
<organism evidence="1 2">
    <name type="scientific">Denitromonas halophila</name>
    <dbReference type="NCBI Taxonomy" id="1629404"/>
    <lineage>
        <taxon>Bacteria</taxon>
        <taxon>Pseudomonadati</taxon>
        <taxon>Pseudomonadota</taxon>
        <taxon>Betaproteobacteria</taxon>
        <taxon>Rhodocyclales</taxon>
        <taxon>Zoogloeaceae</taxon>
        <taxon>Denitromonas</taxon>
    </lineage>
</organism>
<gene>
    <name evidence="1" type="ORF">FHP91_04210</name>
</gene>
<evidence type="ECO:0000313" key="2">
    <source>
        <dbReference type="Proteomes" id="UP000319502"/>
    </source>
</evidence>
<dbReference type="EMBL" id="VMNK01000003">
    <property type="protein sequence ID" value="TVO58872.1"/>
    <property type="molecule type" value="Genomic_DNA"/>
</dbReference>
<dbReference type="RefSeq" id="WP_144308390.1">
    <property type="nucleotide sequence ID" value="NZ_VMNK01000003.1"/>
</dbReference>
<sequence>MSQQVLVSFGPSQEYEIVVHPADLEGMDKSTARAWFAQEFEDLECTPSNPMGKVLVLDMILNVAKYGGEARFKEGGEWARKFGAATAVALGRPVMKVDVKLFSVG</sequence>
<accession>A0A557R145</accession>
<comment type="caution">
    <text evidence="1">The sequence shown here is derived from an EMBL/GenBank/DDBJ whole genome shotgun (WGS) entry which is preliminary data.</text>
</comment>
<evidence type="ECO:0000313" key="1">
    <source>
        <dbReference type="EMBL" id="TVO58872.1"/>
    </source>
</evidence>
<protein>
    <submittedName>
        <fullName evidence="1">Uncharacterized protein</fullName>
    </submittedName>
</protein>
<reference evidence="1 2" key="1">
    <citation type="submission" date="2019-07" db="EMBL/GenBank/DDBJ databases">
        <title>The pathways for chlorine oxyanion respiration interact through the shared metabolite chlorate.</title>
        <authorList>
            <person name="Barnum T.P."/>
            <person name="Cheng Y."/>
            <person name="Hill K.A."/>
            <person name="Lucas L.N."/>
            <person name="Carlson H.K."/>
            <person name="Coates J.D."/>
        </authorList>
    </citation>
    <scope>NUCLEOTIDE SEQUENCE [LARGE SCALE GENOMIC DNA]</scope>
    <source>
        <strain evidence="1 2">SFB-3</strain>
    </source>
</reference>
<proteinExistence type="predicted"/>